<keyword evidence="2" id="KW-1185">Reference proteome</keyword>
<dbReference type="Proteomes" id="UP001145114">
    <property type="component" value="Unassembled WGS sequence"/>
</dbReference>
<proteinExistence type="predicted"/>
<gene>
    <name evidence="1" type="ORF">EV182_006910</name>
</gene>
<protein>
    <submittedName>
        <fullName evidence="1">Uncharacterized protein</fullName>
    </submittedName>
</protein>
<organism evidence="1 2">
    <name type="scientific">Spiromyces aspiralis</name>
    <dbReference type="NCBI Taxonomy" id="68401"/>
    <lineage>
        <taxon>Eukaryota</taxon>
        <taxon>Fungi</taxon>
        <taxon>Fungi incertae sedis</taxon>
        <taxon>Zoopagomycota</taxon>
        <taxon>Kickxellomycotina</taxon>
        <taxon>Kickxellomycetes</taxon>
        <taxon>Kickxellales</taxon>
        <taxon>Kickxellaceae</taxon>
        <taxon>Spiromyces</taxon>
    </lineage>
</organism>
<name>A0ACC1HE04_9FUNG</name>
<evidence type="ECO:0000313" key="2">
    <source>
        <dbReference type="Proteomes" id="UP001145114"/>
    </source>
</evidence>
<comment type="caution">
    <text evidence="1">The sequence shown here is derived from an EMBL/GenBank/DDBJ whole genome shotgun (WGS) entry which is preliminary data.</text>
</comment>
<sequence length="291" mass="31715">GSVGQIKRLLGYPERNARNTKIPLSYAEFVLSLRLVYVSHLHADHHLGAIQLIADWTEITNQNGAVDSRLTILAPARFQRWLRDISGAQSLSLHRINFISCDHTKLPLQPTKYPIETMLGRPPRGPLPPTVEVAQHIEDLKASLDLTNVDTSGWRLVYSGDTRPCATLVQIAAAHGSRPTMMLHEATLEDSLLLDAIKKRHSTTSEAVAVANHANSATLLLTHFSQRYLGLASWKDEAVKAAHVPGYTPIALPRAAANSDEIALDLNGLDGDAQGETSGLTMPVASAFDMM</sequence>
<feature type="non-terminal residue" evidence="1">
    <location>
        <position position="1"/>
    </location>
</feature>
<feature type="non-terminal residue" evidence="1">
    <location>
        <position position="291"/>
    </location>
</feature>
<accession>A0ACC1HE04</accession>
<evidence type="ECO:0000313" key="1">
    <source>
        <dbReference type="EMBL" id="KAJ1672574.1"/>
    </source>
</evidence>
<dbReference type="EMBL" id="JAMZIH010008149">
    <property type="protein sequence ID" value="KAJ1672574.1"/>
    <property type="molecule type" value="Genomic_DNA"/>
</dbReference>
<reference evidence="1" key="1">
    <citation type="submission" date="2022-06" db="EMBL/GenBank/DDBJ databases">
        <title>Phylogenomic reconstructions and comparative analyses of Kickxellomycotina fungi.</title>
        <authorList>
            <person name="Reynolds N.K."/>
            <person name="Stajich J.E."/>
            <person name="Barry K."/>
            <person name="Grigoriev I.V."/>
            <person name="Crous P."/>
            <person name="Smith M.E."/>
        </authorList>
    </citation>
    <scope>NUCLEOTIDE SEQUENCE</scope>
    <source>
        <strain evidence="1">RSA 2271</strain>
    </source>
</reference>